<dbReference type="InterPro" id="IPR018171">
    <property type="entry name" value="Pept_tRNA_hydro_CS"/>
</dbReference>
<protein>
    <recommendedName>
        <fullName evidence="6 7">Peptidyl-tRNA hydrolase</fullName>
        <shortName evidence="7">Pth</shortName>
        <ecNumber evidence="1 7">3.1.1.29</ecNumber>
    </recommendedName>
</protein>
<reference evidence="10 11" key="1">
    <citation type="submission" date="2014-04" db="EMBL/GenBank/DDBJ databases">
        <title>Draft genome sequence of Photobacterium halotolerans S2753: a solonamide, ngercheumicin and holomycin producer.</title>
        <authorList>
            <person name="Machado H.R."/>
            <person name="Gram L."/>
        </authorList>
    </citation>
    <scope>NUCLEOTIDE SEQUENCE [LARGE SCALE GENOMIC DNA]</scope>
    <source>
        <strain evidence="10 11">S2753</strain>
    </source>
</reference>
<evidence type="ECO:0000256" key="6">
    <source>
        <dbReference type="ARBA" id="ARBA00050038"/>
    </source>
</evidence>
<feature type="binding site" evidence="7">
    <location>
        <position position="117"/>
    </location>
    <ligand>
        <name>tRNA</name>
        <dbReference type="ChEBI" id="CHEBI:17843"/>
    </ligand>
</feature>
<feature type="binding site" evidence="7">
    <location>
        <position position="71"/>
    </location>
    <ligand>
        <name>tRNA</name>
        <dbReference type="ChEBI" id="CHEBI:17843"/>
    </ligand>
</feature>
<gene>
    <name evidence="7" type="primary">pth</name>
    <name evidence="10" type="ORF">EA58_15650</name>
</gene>
<dbReference type="EMBL" id="JMIB01000029">
    <property type="protein sequence ID" value="KDM90691.1"/>
    <property type="molecule type" value="Genomic_DNA"/>
</dbReference>
<dbReference type="RefSeq" id="WP_036754509.1">
    <property type="nucleotide sequence ID" value="NZ_JAGSGC010000002.1"/>
</dbReference>
<feature type="site" description="Stabilizes the basic form of H active site to accept a proton" evidence="7">
    <location>
        <position position="96"/>
    </location>
</feature>
<evidence type="ECO:0000313" key="10">
    <source>
        <dbReference type="EMBL" id="KDM90691.1"/>
    </source>
</evidence>
<keyword evidence="3 7" id="KW-0378">Hydrolase</keyword>
<dbReference type="GO" id="GO:0006515">
    <property type="term" value="P:protein quality control for misfolded or incompletely synthesized proteins"/>
    <property type="evidence" value="ECO:0007669"/>
    <property type="project" value="UniProtKB-UniRule"/>
</dbReference>
<keyword evidence="2 7" id="KW-0820">tRNA-binding</keyword>
<dbReference type="Proteomes" id="UP000027192">
    <property type="component" value="Unassembled WGS sequence"/>
</dbReference>
<keyword evidence="4 7" id="KW-0694">RNA-binding</keyword>
<evidence type="ECO:0000256" key="4">
    <source>
        <dbReference type="ARBA" id="ARBA00022884"/>
    </source>
</evidence>
<comment type="function">
    <text evidence="7">Catalyzes the release of premature peptidyl moieties from peptidyl-tRNA molecules trapped in stalled 50S ribosomal subunits, and thus maintains levels of free tRNAs and 50S ribosomes.</text>
</comment>
<dbReference type="SUPFAM" id="SSF53178">
    <property type="entry name" value="Peptidyl-tRNA hydrolase-like"/>
    <property type="match status" value="1"/>
</dbReference>
<dbReference type="AlphaFoldDB" id="A0A066RNN9"/>
<organism evidence="10 11">
    <name type="scientific">Photobacterium galatheae</name>
    <dbReference type="NCBI Taxonomy" id="1654360"/>
    <lineage>
        <taxon>Bacteria</taxon>
        <taxon>Pseudomonadati</taxon>
        <taxon>Pseudomonadota</taxon>
        <taxon>Gammaproteobacteria</taxon>
        <taxon>Vibrionales</taxon>
        <taxon>Vibrionaceae</taxon>
        <taxon>Photobacterium</taxon>
    </lineage>
</organism>
<dbReference type="GO" id="GO:0000049">
    <property type="term" value="F:tRNA binding"/>
    <property type="evidence" value="ECO:0007669"/>
    <property type="project" value="UniProtKB-UniRule"/>
</dbReference>
<evidence type="ECO:0000256" key="9">
    <source>
        <dbReference type="RuleBase" id="RU004320"/>
    </source>
</evidence>
<dbReference type="GO" id="GO:0005737">
    <property type="term" value="C:cytoplasm"/>
    <property type="evidence" value="ECO:0007669"/>
    <property type="project" value="UniProtKB-SubCell"/>
</dbReference>
<dbReference type="Pfam" id="PF01195">
    <property type="entry name" value="Pept_tRNA_hydro"/>
    <property type="match status" value="1"/>
</dbReference>
<keyword evidence="11" id="KW-1185">Reference proteome</keyword>
<evidence type="ECO:0000256" key="7">
    <source>
        <dbReference type="HAMAP-Rule" id="MF_00083"/>
    </source>
</evidence>
<dbReference type="EC" id="3.1.1.29" evidence="1 7"/>
<evidence type="ECO:0000256" key="1">
    <source>
        <dbReference type="ARBA" id="ARBA00013260"/>
    </source>
</evidence>
<comment type="subunit">
    <text evidence="7">Monomer.</text>
</comment>
<sequence>MSQKIRLLVGLANPGPEYAKTRHNAGAWVVEELARIHNISLKSDPKYFGLTGRIQLNGEDLRLLIPTTFMNLSGKSVSSLANFFQITPEEILVAHDELDLPPGVAKFKQGGGHGGHNGLRDIISKLGNNKNFYRLRVGIGHPGDKHKVTGFVLGKAPVGEQSMIDAAVDESVRCLDIWLKDGLTKAQNRLHSFKAE</sequence>
<comment type="subcellular location">
    <subcellularLocation>
        <location evidence="7">Cytoplasm</location>
    </subcellularLocation>
</comment>
<dbReference type="PROSITE" id="PS01196">
    <property type="entry name" value="PEPT_TRNA_HYDROL_2"/>
    <property type="match status" value="1"/>
</dbReference>
<feature type="site" description="Discriminates between blocked and unblocked aminoacyl-tRNA" evidence="7">
    <location>
        <position position="13"/>
    </location>
</feature>
<dbReference type="CDD" id="cd00462">
    <property type="entry name" value="PTH"/>
    <property type="match status" value="1"/>
</dbReference>
<dbReference type="InterPro" id="IPR036416">
    <property type="entry name" value="Pept_tRNA_hydro_sf"/>
</dbReference>
<evidence type="ECO:0000313" key="11">
    <source>
        <dbReference type="Proteomes" id="UP000027192"/>
    </source>
</evidence>
<dbReference type="InterPro" id="IPR001328">
    <property type="entry name" value="Pept_tRNA_hydro"/>
</dbReference>
<dbReference type="STRING" id="1654360.EA58_15650"/>
<comment type="function">
    <text evidence="7">Hydrolyzes ribosome-free peptidyl-tRNAs (with 1 or more amino acids incorporated), which drop off the ribosome during protein synthesis, or as a result of ribosome stalling.</text>
</comment>
<dbReference type="OrthoDB" id="9800507at2"/>
<comment type="catalytic activity">
    <reaction evidence="7 8">
        <text>an N-acyl-L-alpha-aminoacyl-tRNA + H2O = an N-acyl-L-amino acid + a tRNA + H(+)</text>
        <dbReference type="Rhea" id="RHEA:54448"/>
        <dbReference type="Rhea" id="RHEA-COMP:10123"/>
        <dbReference type="Rhea" id="RHEA-COMP:13883"/>
        <dbReference type="ChEBI" id="CHEBI:15377"/>
        <dbReference type="ChEBI" id="CHEBI:15378"/>
        <dbReference type="ChEBI" id="CHEBI:59874"/>
        <dbReference type="ChEBI" id="CHEBI:78442"/>
        <dbReference type="ChEBI" id="CHEBI:138191"/>
        <dbReference type="EC" id="3.1.1.29"/>
    </reaction>
</comment>
<dbReference type="PANTHER" id="PTHR17224">
    <property type="entry name" value="PEPTIDYL-TRNA HYDROLASE"/>
    <property type="match status" value="1"/>
</dbReference>
<evidence type="ECO:0000256" key="8">
    <source>
        <dbReference type="RuleBase" id="RU000673"/>
    </source>
</evidence>
<dbReference type="GO" id="GO:0072344">
    <property type="term" value="P:rescue of stalled ribosome"/>
    <property type="evidence" value="ECO:0007669"/>
    <property type="project" value="UniProtKB-UniRule"/>
</dbReference>
<dbReference type="Gene3D" id="3.40.50.1470">
    <property type="entry name" value="Peptidyl-tRNA hydrolase"/>
    <property type="match status" value="1"/>
</dbReference>
<dbReference type="PANTHER" id="PTHR17224:SF1">
    <property type="entry name" value="PEPTIDYL-TRNA HYDROLASE"/>
    <property type="match status" value="1"/>
</dbReference>
<keyword evidence="7" id="KW-0963">Cytoplasm</keyword>
<accession>A0A066RNN9</accession>
<dbReference type="HAMAP" id="MF_00083">
    <property type="entry name" value="Pept_tRNA_hydro_bact"/>
    <property type="match status" value="1"/>
</dbReference>
<name>A0A066RNN9_9GAMM</name>
<dbReference type="PROSITE" id="PS01195">
    <property type="entry name" value="PEPT_TRNA_HYDROL_1"/>
    <property type="match status" value="1"/>
</dbReference>
<comment type="caution">
    <text evidence="10">The sequence shown here is derived from an EMBL/GenBank/DDBJ whole genome shotgun (WGS) entry which is preliminary data.</text>
</comment>
<evidence type="ECO:0000256" key="5">
    <source>
        <dbReference type="ARBA" id="ARBA00038063"/>
    </source>
</evidence>
<dbReference type="FunFam" id="3.40.50.1470:FF:000001">
    <property type="entry name" value="Peptidyl-tRNA hydrolase"/>
    <property type="match status" value="1"/>
</dbReference>
<feature type="binding site" evidence="7">
    <location>
        <position position="69"/>
    </location>
    <ligand>
        <name>tRNA</name>
        <dbReference type="ChEBI" id="CHEBI:17843"/>
    </ligand>
</feature>
<proteinExistence type="inferred from homology"/>
<dbReference type="GO" id="GO:0004045">
    <property type="term" value="F:peptidyl-tRNA hydrolase activity"/>
    <property type="evidence" value="ECO:0007669"/>
    <property type="project" value="UniProtKB-UniRule"/>
</dbReference>
<feature type="active site" description="Proton acceptor" evidence="7">
    <location>
        <position position="23"/>
    </location>
</feature>
<evidence type="ECO:0000256" key="2">
    <source>
        <dbReference type="ARBA" id="ARBA00022555"/>
    </source>
</evidence>
<comment type="similarity">
    <text evidence="5 7 9">Belongs to the PTH family.</text>
</comment>
<dbReference type="NCBIfam" id="TIGR00447">
    <property type="entry name" value="pth"/>
    <property type="match status" value="1"/>
</dbReference>
<feature type="binding site" evidence="7">
    <location>
        <position position="18"/>
    </location>
    <ligand>
        <name>tRNA</name>
        <dbReference type="ChEBI" id="CHEBI:17843"/>
    </ligand>
</feature>
<evidence type="ECO:0000256" key="3">
    <source>
        <dbReference type="ARBA" id="ARBA00022801"/>
    </source>
</evidence>